<evidence type="ECO:0000259" key="1">
    <source>
        <dbReference type="Pfam" id="PF03625"/>
    </source>
</evidence>
<dbReference type="SUPFAM" id="SSF103247">
    <property type="entry name" value="TT1751-like"/>
    <property type="match status" value="1"/>
</dbReference>
<dbReference type="CDD" id="cd14797">
    <property type="entry name" value="DUF302"/>
    <property type="match status" value="1"/>
</dbReference>
<dbReference type="Proteomes" id="UP000237640">
    <property type="component" value="Unassembled WGS sequence"/>
</dbReference>
<organism evidence="2 3">
    <name type="scientific">Flagellimonas meridianipacifica</name>
    <dbReference type="NCBI Taxonomy" id="1080225"/>
    <lineage>
        <taxon>Bacteria</taxon>
        <taxon>Pseudomonadati</taxon>
        <taxon>Bacteroidota</taxon>
        <taxon>Flavobacteriia</taxon>
        <taxon>Flavobacteriales</taxon>
        <taxon>Flavobacteriaceae</taxon>
        <taxon>Flagellimonas</taxon>
    </lineage>
</organism>
<proteinExistence type="predicted"/>
<evidence type="ECO:0000313" key="3">
    <source>
        <dbReference type="Proteomes" id="UP000237640"/>
    </source>
</evidence>
<sequence>MSGQETNNGLIQVTSNHSFESTYEIIKKTLDANPNIGILAEVDHTGNAKRVDLELPKTKLILFGNPKLGTPLMQSSRTIAIDLPQKILIWEADGKVFLTYNDPEYLLKRHGITDKDPIAEKISGALATISGKASE</sequence>
<keyword evidence="3" id="KW-1185">Reference proteome</keyword>
<accession>A0A2T0MHJ9</accession>
<dbReference type="InterPro" id="IPR035923">
    <property type="entry name" value="TT1751-like_sf"/>
</dbReference>
<dbReference type="PANTHER" id="PTHR38342">
    <property type="entry name" value="SLR5037 PROTEIN"/>
    <property type="match status" value="1"/>
</dbReference>
<feature type="domain" description="DUF302" evidence="1">
    <location>
        <begin position="42"/>
        <end position="103"/>
    </location>
</feature>
<comment type="caution">
    <text evidence="2">The sequence shown here is derived from an EMBL/GenBank/DDBJ whole genome shotgun (WGS) entry which is preliminary data.</text>
</comment>
<dbReference type="Pfam" id="PF03625">
    <property type="entry name" value="DUF302"/>
    <property type="match status" value="1"/>
</dbReference>
<protein>
    <submittedName>
        <fullName evidence="2">Uncharacterized protein (DUF302 family)</fullName>
    </submittedName>
</protein>
<dbReference type="InterPro" id="IPR005180">
    <property type="entry name" value="DUF302"/>
</dbReference>
<gene>
    <name evidence="2" type="ORF">CLV81_1043</name>
</gene>
<dbReference type="RefSeq" id="WP_245911924.1">
    <property type="nucleotide sequence ID" value="NZ_PVYX01000001.1"/>
</dbReference>
<dbReference type="PANTHER" id="PTHR38342:SF2">
    <property type="entry name" value="INNER MEMBRANE OR EXPORTED"/>
    <property type="match status" value="1"/>
</dbReference>
<reference evidence="2 3" key="1">
    <citation type="submission" date="2018-03" db="EMBL/GenBank/DDBJ databases">
        <title>Genomic Encyclopedia of Archaeal and Bacterial Type Strains, Phase II (KMG-II): from individual species to whole genera.</title>
        <authorList>
            <person name="Goeker M."/>
        </authorList>
    </citation>
    <scope>NUCLEOTIDE SEQUENCE [LARGE SCALE GENOMIC DNA]</scope>
    <source>
        <strain evidence="2 3">DSM 25027</strain>
    </source>
</reference>
<dbReference type="AlphaFoldDB" id="A0A2T0MHJ9"/>
<dbReference type="EMBL" id="PVYX01000001">
    <property type="protein sequence ID" value="PRX57042.1"/>
    <property type="molecule type" value="Genomic_DNA"/>
</dbReference>
<name>A0A2T0MHJ9_9FLAO</name>
<dbReference type="Gene3D" id="3.30.310.70">
    <property type="entry name" value="TT1751-like domain"/>
    <property type="match status" value="1"/>
</dbReference>
<evidence type="ECO:0000313" key="2">
    <source>
        <dbReference type="EMBL" id="PRX57042.1"/>
    </source>
</evidence>